<dbReference type="OrthoDB" id="8659436at2"/>
<feature type="binding site" evidence="1">
    <location>
        <position position="85"/>
    </location>
    <ligand>
        <name>Zn(2+)</name>
        <dbReference type="ChEBI" id="CHEBI:29105"/>
    </ligand>
</feature>
<dbReference type="AlphaFoldDB" id="A0A084JG38"/>
<dbReference type="InterPro" id="IPR036388">
    <property type="entry name" value="WH-like_DNA-bd_sf"/>
</dbReference>
<keyword evidence="1" id="KW-0862">Zinc</keyword>
<dbReference type="InterPro" id="IPR002481">
    <property type="entry name" value="FUR"/>
</dbReference>
<proteinExistence type="predicted"/>
<dbReference type="RefSeq" id="WP_038283963.1">
    <property type="nucleotide sequence ID" value="NZ_JPME01000028.1"/>
</dbReference>
<comment type="cofactor">
    <cofactor evidence="1">
        <name>Zn(2+)</name>
        <dbReference type="ChEBI" id="CHEBI:29105"/>
    </cofactor>
    <text evidence="1">Binds 1 zinc ion per subunit.</text>
</comment>
<dbReference type="InterPro" id="IPR036390">
    <property type="entry name" value="WH_DNA-bd_sf"/>
</dbReference>
<reference evidence="2 3" key="1">
    <citation type="submission" date="2014-07" db="EMBL/GenBank/DDBJ databases">
        <title>Draft genome of Clostridium celerecrescens 152B isolated from sediments associated with methane hydrate from Krishna Godavari basin.</title>
        <authorList>
            <person name="Honkalas V.S."/>
            <person name="Dabir A.P."/>
            <person name="Arora P."/>
            <person name="Dhakephalkar P.K."/>
        </authorList>
    </citation>
    <scope>NUCLEOTIDE SEQUENCE [LARGE SCALE GENOMIC DNA]</scope>
    <source>
        <strain evidence="2 3">152B</strain>
    </source>
</reference>
<feature type="binding site" evidence="1">
    <location>
        <position position="88"/>
    </location>
    <ligand>
        <name>Zn(2+)</name>
        <dbReference type="ChEBI" id="CHEBI:29105"/>
    </ligand>
</feature>
<dbReference type="Gene3D" id="1.10.10.10">
    <property type="entry name" value="Winged helix-like DNA-binding domain superfamily/Winged helix DNA-binding domain"/>
    <property type="match status" value="1"/>
</dbReference>
<sequence>MANYMTAQRKQLFAFLQENPDRQFSARQIADSLSDSSVSLSAVYRNLTYLEEKGLINRFTKEGSRELFYQYIHSEDCRNCIHMNCIKCGRTFHMNVYIADRMLADILKADGFQIKKRKIRTLRNLQKLYLMCPSF</sequence>
<dbReference type="STRING" id="29354.IO98_19820"/>
<accession>A0A084JG38</accession>
<gene>
    <name evidence="2" type="ORF">IO98_19820</name>
</gene>
<organism evidence="2 3">
    <name type="scientific">Lacrimispora celerecrescens</name>
    <dbReference type="NCBI Taxonomy" id="29354"/>
    <lineage>
        <taxon>Bacteria</taxon>
        <taxon>Bacillati</taxon>
        <taxon>Bacillota</taxon>
        <taxon>Clostridia</taxon>
        <taxon>Lachnospirales</taxon>
        <taxon>Lachnospiraceae</taxon>
        <taxon>Lacrimispora</taxon>
    </lineage>
</organism>
<evidence type="ECO:0000313" key="2">
    <source>
        <dbReference type="EMBL" id="KEZ87922.1"/>
    </source>
</evidence>
<dbReference type="EMBL" id="JPME01000028">
    <property type="protein sequence ID" value="KEZ87922.1"/>
    <property type="molecule type" value="Genomic_DNA"/>
</dbReference>
<name>A0A084JG38_9FIRM</name>
<evidence type="ECO:0000256" key="1">
    <source>
        <dbReference type="PIRSR" id="PIRSR602481-1"/>
    </source>
</evidence>
<evidence type="ECO:0008006" key="4">
    <source>
        <dbReference type="Google" id="ProtNLM"/>
    </source>
</evidence>
<dbReference type="Proteomes" id="UP000028525">
    <property type="component" value="Unassembled WGS sequence"/>
</dbReference>
<dbReference type="GO" id="GO:0046872">
    <property type="term" value="F:metal ion binding"/>
    <property type="evidence" value="ECO:0007669"/>
    <property type="project" value="UniProtKB-KW"/>
</dbReference>
<comment type="caution">
    <text evidence="2">The sequence shown here is derived from an EMBL/GenBank/DDBJ whole genome shotgun (WGS) entry which is preliminary data.</text>
</comment>
<dbReference type="Pfam" id="PF01475">
    <property type="entry name" value="FUR"/>
    <property type="match status" value="1"/>
</dbReference>
<keyword evidence="3" id="KW-1185">Reference proteome</keyword>
<dbReference type="SUPFAM" id="SSF46785">
    <property type="entry name" value="Winged helix' DNA-binding domain"/>
    <property type="match status" value="1"/>
</dbReference>
<protein>
    <recommendedName>
        <fullName evidence="4">Fur family transcriptional regulator</fullName>
    </recommendedName>
</protein>
<evidence type="ECO:0000313" key="3">
    <source>
        <dbReference type="Proteomes" id="UP000028525"/>
    </source>
</evidence>
<keyword evidence="1" id="KW-0479">Metal-binding</keyword>
<dbReference type="GO" id="GO:0003700">
    <property type="term" value="F:DNA-binding transcription factor activity"/>
    <property type="evidence" value="ECO:0007669"/>
    <property type="project" value="InterPro"/>
</dbReference>